<feature type="compositionally biased region" description="Low complexity" evidence="1">
    <location>
        <begin position="18"/>
        <end position="29"/>
    </location>
</feature>
<accession>A0A2W5TEJ6</accession>
<sequence length="118" mass="12605">MLMLAGCDEKKAEPPKPVVAEKPAPVSPVRPGDDVKHGEYLATIAACLECHTPRVPPTFNELDASKVMSGGVPFTGPWGTVHSANVSMVAAKYEPALLEAAIRGQLSYEFQMPPSSMR</sequence>
<gene>
    <name evidence="2" type="ORF">DI536_15820</name>
</gene>
<protein>
    <recommendedName>
        <fullName evidence="4">Diheme cytochrome c-553</fullName>
    </recommendedName>
</protein>
<evidence type="ECO:0000256" key="1">
    <source>
        <dbReference type="SAM" id="MobiDB-lite"/>
    </source>
</evidence>
<feature type="region of interest" description="Disordered" evidence="1">
    <location>
        <begin position="1"/>
        <end position="32"/>
    </location>
</feature>
<name>A0A2W5TEJ6_9BACT</name>
<dbReference type="EMBL" id="QFQP01000012">
    <property type="protein sequence ID" value="PZR12367.1"/>
    <property type="molecule type" value="Genomic_DNA"/>
</dbReference>
<dbReference type="AlphaFoldDB" id="A0A2W5TEJ6"/>
<organism evidence="2 3">
    <name type="scientific">Archangium gephyra</name>
    <dbReference type="NCBI Taxonomy" id="48"/>
    <lineage>
        <taxon>Bacteria</taxon>
        <taxon>Pseudomonadati</taxon>
        <taxon>Myxococcota</taxon>
        <taxon>Myxococcia</taxon>
        <taxon>Myxococcales</taxon>
        <taxon>Cystobacterineae</taxon>
        <taxon>Archangiaceae</taxon>
        <taxon>Archangium</taxon>
    </lineage>
</organism>
<proteinExistence type="predicted"/>
<evidence type="ECO:0000313" key="3">
    <source>
        <dbReference type="Proteomes" id="UP000249061"/>
    </source>
</evidence>
<evidence type="ECO:0000313" key="2">
    <source>
        <dbReference type="EMBL" id="PZR12367.1"/>
    </source>
</evidence>
<reference evidence="2 3" key="1">
    <citation type="submission" date="2017-08" db="EMBL/GenBank/DDBJ databases">
        <title>Infants hospitalized years apart are colonized by the same room-sourced microbial strains.</title>
        <authorList>
            <person name="Brooks B."/>
            <person name="Olm M.R."/>
            <person name="Firek B.A."/>
            <person name="Baker R."/>
            <person name="Thomas B.C."/>
            <person name="Morowitz M.J."/>
            <person name="Banfield J.F."/>
        </authorList>
    </citation>
    <scope>NUCLEOTIDE SEQUENCE [LARGE SCALE GENOMIC DNA]</scope>
    <source>
        <strain evidence="2">S2_003_000_R2_14</strain>
    </source>
</reference>
<dbReference type="Proteomes" id="UP000249061">
    <property type="component" value="Unassembled WGS sequence"/>
</dbReference>
<comment type="caution">
    <text evidence="2">The sequence shown here is derived from an EMBL/GenBank/DDBJ whole genome shotgun (WGS) entry which is preliminary data.</text>
</comment>
<evidence type="ECO:0008006" key="4">
    <source>
        <dbReference type="Google" id="ProtNLM"/>
    </source>
</evidence>